<evidence type="ECO:0000313" key="2">
    <source>
        <dbReference type="EMBL" id="KAJ8411816.1"/>
    </source>
</evidence>
<reference evidence="2" key="1">
    <citation type="journal article" date="2023" name="Science">
        <title>Genome structures resolve the early diversification of teleost fishes.</title>
        <authorList>
            <person name="Parey E."/>
            <person name="Louis A."/>
            <person name="Montfort J."/>
            <person name="Bouchez O."/>
            <person name="Roques C."/>
            <person name="Iampietro C."/>
            <person name="Lluch J."/>
            <person name="Castinel A."/>
            <person name="Donnadieu C."/>
            <person name="Desvignes T."/>
            <person name="Floi Bucao C."/>
            <person name="Jouanno E."/>
            <person name="Wen M."/>
            <person name="Mejri S."/>
            <person name="Dirks R."/>
            <person name="Jansen H."/>
            <person name="Henkel C."/>
            <person name="Chen W.J."/>
            <person name="Zahm M."/>
            <person name="Cabau C."/>
            <person name="Klopp C."/>
            <person name="Thompson A.W."/>
            <person name="Robinson-Rechavi M."/>
            <person name="Braasch I."/>
            <person name="Lecointre G."/>
            <person name="Bobe J."/>
            <person name="Postlethwait J.H."/>
            <person name="Berthelot C."/>
            <person name="Roest Crollius H."/>
            <person name="Guiguen Y."/>
        </authorList>
    </citation>
    <scope>NUCLEOTIDE SEQUENCE</scope>
    <source>
        <strain evidence="2">NC1722</strain>
    </source>
</reference>
<sequence>MSDRGHAPLSQPRTTPPAQRRWHPDAVPRLLEGALPRRAIAFWTRSAAAGDFCCQSQSSRLQPSGPPSGAADSSCAGQSPRRCRDLPLVTLSARSPHLRGLCRRGGGTILARKEPQINTL</sequence>
<dbReference type="Proteomes" id="UP001221898">
    <property type="component" value="Unassembled WGS sequence"/>
</dbReference>
<organism evidence="2 3">
    <name type="scientific">Aldrovandia affinis</name>
    <dbReference type="NCBI Taxonomy" id="143900"/>
    <lineage>
        <taxon>Eukaryota</taxon>
        <taxon>Metazoa</taxon>
        <taxon>Chordata</taxon>
        <taxon>Craniata</taxon>
        <taxon>Vertebrata</taxon>
        <taxon>Euteleostomi</taxon>
        <taxon>Actinopterygii</taxon>
        <taxon>Neopterygii</taxon>
        <taxon>Teleostei</taxon>
        <taxon>Notacanthiformes</taxon>
        <taxon>Halosauridae</taxon>
        <taxon>Aldrovandia</taxon>
    </lineage>
</organism>
<accession>A0AAD7T1U4</accession>
<comment type="caution">
    <text evidence="2">The sequence shown here is derived from an EMBL/GenBank/DDBJ whole genome shotgun (WGS) entry which is preliminary data.</text>
</comment>
<protein>
    <submittedName>
        <fullName evidence="2">Uncharacterized protein</fullName>
    </submittedName>
</protein>
<evidence type="ECO:0000256" key="1">
    <source>
        <dbReference type="SAM" id="MobiDB-lite"/>
    </source>
</evidence>
<name>A0AAD7T1U4_9TELE</name>
<proteinExistence type="predicted"/>
<feature type="compositionally biased region" description="Low complexity" evidence="1">
    <location>
        <begin position="67"/>
        <end position="77"/>
    </location>
</feature>
<keyword evidence="3" id="KW-1185">Reference proteome</keyword>
<feature type="region of interest" description="Disordered" evidence="1">
    <location>
        <begin position="1"/>
        <end position="25"/>
    </location>
</feature>
<dbReference type="AlphaFoldDB" id="A0AAD7T1U4"/>
<gene>
    <name evidence="2" type="ORF">AAFF_G00154540</name>
</gene>
<evidence type="ECO:0000313" key="3">
    <source>
        <dbReference type="Proteomes" id="UP001221898"/>
    </source>
</evidence>
<dbReference type="EMBL" id="JAINUG010000021">
    <property type="protein sequence ID" value="KAJ8411816.1"/>
    <property type="molecule type" value="Genomic_DNA"/>
</dbReference>
<feature type="region of interest" description="Disordered" evidence="1">
    <location>
        <begin position="55"/>
        <end position="80"/>
    </location>
</feature>